<dbReference type="EMBL" id="NIDE01000001">
    <property type="protein sequence ID" value="OWK46692.1"/>
    <property type="molecule type" value="Genomic_DNA"/>
</dbReference>
<sequence length="668" mass="76842">MTAPNAELLRLEVLRAFKRRMPRSDLNANISPFDDRVTTAQGVVAQYDITDIHAAVRGRIRETIEAVRDGRKKSQVILLTGDVGTGKTHLLRTFQDSDQATAVGYVFAGGSNHWKIEEFQARLLDWVIEALTAPTPSENHLLLERVRAIGFCAVDQLLTNPTAWRSHLAKSGNRWLGWLTRRFRAPTHESLKKRADARDPTIFAAFDFATFSTYVCDRFLAERSNPTHRFALRVLLTYLFPDRHETGVGTRERVLHWFRNRGDEEYFARRLGASERIDQTFKVMEAVKLLTHLFSPAVSSQLSTPAHPCPPRVFVLVFDQSEGRNELFDGEQDWRDFFAHLSELYNTLPNIVALFTMTLIMRDKLHGNMERQFRDRIRMDESFTLRFPDEGQVLNLYQTRLTNWLRDDPILLDHYNQLDNPYVPFTRSEVLEIVGNTTVRESLERLDTRFRRTLVDDVVVDVKIDFETARNHYLVEEKNQNEWDYTANHLETVSRLFDSVRELLSRDNGIGLANFDSLSVCDVPILKVTVESLNRNEQVYIYLGRVGKRYNDPVIELIRETLFNRKKSQYFLFVVRPVVMNLTVSDPYKTQVLTGVCDTATETSLRALHHVAKTRDMYADPGEEKAFRELLQGIVGRSYLGELLRHARTQLTTLAQSGSGEAPGPSTD</sequence>
<organism evidence="1 2">
    <name type="scientific">Fimbriiglobus ruber</name>
    <dbReference type="NCBI Taxonomy" id="1908690"/>
    <lineage>
        <taxon>Bacteria</taxon>
        <taxon>Pseudomonadati</taxon>
        <taxon>Planctomycetota</taxon>
        <taxon>Planctomycetia</taxon>
        <taxon>Gemmatales</taxon>
        <taxon>Gemmataceae</taxon>
        <taxon>Fimbriiglobus</taxon>
    </lineage>
</organism>
<accession>A0A225DZG2</accession>
<gene>
    <name evidence="1" type="ORF">FRUB_00391</name>
</gene>
<reference evidence="2" key="1">
    <citation type="submission" date="2017-06" db="EMBL/GenBank/DDBJ databases">
        <title>Genome analysis of Fimbriiglobus ruber SP5, the first member of the order Planctomycetales with confirmed chitinolytic capability.</title>
        <authorList>
            <person name="Ravin N.V."/>
            <person name="Rakitin A.L."/>
            <person name="Ivanova A.A."/>
            <person name="Beletsky A.V."/>
            <person name="Kulichevskaya I.S."/>
            <person name="Mardanov A.V."/>
            <person name="Dedysh S.N."/>
        </authorList>
    </citation>
    <scope>NUCLEOTIDE SEQUENCE [LARGE SCALE GENOMIC DNA]</scope>
    <source>
        <strain evidence="2">SP5</strain>
    </source>
</reference>
<protein>
    <recommendedName>
        <fullName evidence="3">Orc1-like AAA ATPase domain-containing protein</fullName>
    </recommendedName>
</protein>
<dbReference type="InterPro" id="IPR027417">
    <property type="entry name" value="P-loop_NTPase"/>
</dbReference>
<proteinExistence type="predicted"/>
<keyword evidence="2" id="KW-1185">Reference proteome</keyword>
<dbReference type="Proteomes" id="UP000214646">
    <property type="component" value="Unassembled WGS sequence"/>
</dbReference>
<dbReference type="RefSeq" id="WP_088251887.1">
    <property type="nucleotide sequence ID" value="NZ_NIDE01000001.1"/>
</dbReference>
<evidence type="ECO:0000313" key="1">
    <source>
        <dbReference type="EMBL" id="OWK46692.1"/>
    </source>
</evidence>
<dbReference type="OrthoDB" id="9817601at2"/>
<evidence type="ECO:0000313" key="2">
    <source>
        <dbReference type="Proteomes" id="UP000214646"/>
    </source>
</evidence>
<name>A0A225DZG2_9BACT</name>
<evidence type="ECO:0008006" key="3">
    <source>
        <dbReference type="Google" id="ProtNLM"/>
    </source>
</evidence>
<dbReference type="AlphaFoldDB" id="A0A225DZG2"/>
<dbReference type="SUPFAM" id="SSF52540">
    <property type="entry name" value="P-loop containing nucleoside triphosphate hydrolases"/>
    <property type="match status" value="1"/>
</dbReference>
<comment type="caution">
    <text evidence="1">The sequence shown here is derived from an EMBL/GenBank/DDBJ whole genome shotgun (WGS) entry which is preliminary data.</text>
</comment>